<dbReference type="AlphaFoldDB" id="A0A5B8IUK1"/>
<keyword evidence="4" id="KW-1185">Reference proteome</keyword>
<dbReference type="NCBIfam" id="TIGR03370">
    <property type="entry name" value="VPLPA-CTERM"/>
    <property type="match status" value="1"/>
</dbReference>
<feature type="transmembrane region" description="Helical" evidence="1">
    <location>
        <begin position="178"/>
        <end position="203"/>
    </location>
</feature>
<feature type="chain" id="PRO_5022668816" evidence="2">
    <location>
        <begin position="22"/>
        <end position="212"/>
    </location>
</feature>
<name>A0A5B8IUK1_9RHOB</name>
<evidence type="ECO:0000313" key="4">
    <source>
        <dbReference type="Proteomes" id="UP000318483"/>
    </source>
</evidence>
<evidence type="ECO:0000313" key="3">
    <source>
        <dbReference type="EMBL" id="QDY69103.1"/>
    </source>
</evidence>
<keyword evidence="2" id="KW-0732">Signal</keyword>
<dbReference type="Proteomes" id="UP000318483">
    <property type="component" value="Chromosome"/>
</dbReference>
<keyword evidence="1" id="KW-1133">Transmembrane helix</keyword>
<evidence type="ECO:0000256" key="1">
    <source>
        <dbReference type="SAM" id="Phobius"/>
    </source>
</evidence>
<dbReference type="InterPro" id="IPR022472">
    <property type="entry name" value="VPLPA-CTERM"/>
</dbReference>
<dbReference type="KEGG" id="lit:FPZ52_05285"/>
<gene>
    <name evidence="3" type="ORF">FPZ52_05285</name>
</gene>
<keyword evidence="1" id="KW-0472">Membrane</keyword>
<feature type="signal peptide" evidence="2">
    <location>
        <begin position="1"/>
        <end position="21"/>
    </location>
</feature>
<accession>A0A5B8IUK1</accession>
<dbReference type="RefSeq" id="WP_146364394.1">
    <property type="nucleotide sequence ID" value="NZ_CP042261.1"/>
</dbReference>
<keyword evidence="1" id="KW-0812">Transmembrane</keyword>
<reference evidence="3 4" key="1">
    <citation type="submission" date="2019-07" db="EMBL/GenBank/DDBJ databases">
        <title>Litoreibacter alkalisoli sp. nov., isolated from saline-alkaline soil.</title>
        <authorList>
            <person name="Wang S."/>
            <person name="Xu L."/>
            <person name="Xing Y.-T."/>
            <person name="Sun J.-Q."/>
        </authorList>
    </citation>
    <scope>NUCLEOTIDE SEQUENCE [LARGE SCALE GENOMIC DNA]</scope>
    <source>
        <strain evidence="3 4">LN3S51</strain>
    </source>
</reference>
<dbReference type="EMBL" id="CP042261">
    <property type="protein sequence ID" value="QDY69103.1"/>
    <property type="molecule type" value="Genomic_DNA"/>
</dbReference>
<evidence type="ECO:0000256" key="2">
    <source>
        <dbReference type="SAM" id="SignalP"/>
    </source>
</evidence>
<sequence length="212" mass="22123">MNFKTFGMAAALSCAAGMGSAAVLDFASPVSLDHGGSHVVNYSWGTMTVSSAVDGIFNWGGSVTQSGFGYGVNGNPDTDPELVDGKPIFSSEALTFSFSRDILLNSILFSEMDDNDDYKVYIDGSPLIAGDFTLSDGNPLELGGLLARSFTIEAVGEWDTCYFIFNCNEDAPFGNDSFGVAGITAAVPLPAAGWALIAGLGALGATRRRKKA</sequence>
<protein>
    <submittedName>
        <fullName evidence="3">VPLPA-CTERM sorting domain-containing protein</fullName>
    </submittedName>
</protein>
<organism evidence="3 4">
    <name type="scientific">Qingshengfaniella alkalisoli</name>
    <dbReference type="NCBI Taxonomy" id="2599296"/>
    <lineage>
        <taxon>Bacteria</taxon>
        <taxon>Pseudomonadati</taxon>
        <taxon>Pseudomonadota</taxon>
        <taxon>Alphaproteobacteria</taxon>
        <taxon>Rhodobacterales</taxon>
        <taxon>Paracoccaceae</taxon>
        <taxon>Qingshengfaniella</taxon>
    </lineage>
</organism>
<proteinExistence type="predicted"/>